<dbReference type="OrthoDB" id="5189092at2"/>
<dbReference type="EMBL" id="SDPM01000015">
    <property type="protein sequence ID" value="RXZ84985.1"/>
    <property type="molecule type" value="Genomic_DNA"/>
</dbReference>
<reference evidence="4 5" key="1">
    <citation type="submission" date="2019-01" db="EMBL/GenBank/DDBJ databases">
        <title>Agromyces.</title>
        <authorList>
            <person name="Li J."/>
        </authorList>
    </citation>
    <scope>NUCLEOTIDE SEQUENCE [LARGE SCALE GENOMIC DNA]</scope>
    <source>
        <strain evidence="4 5">DSM 23870</strain>
    </source>
</reference>
<protein>
    <recommendedName>
        <fullName evidence="7">DUF4232 domain-containing protein</fullName>
    </recommendedName>
</protein>
<dbReference type="AlphaFoldDB" id="A0A4Q2LZK7"/>
<gene>
    <name evidence="3" type="ORF">BJ972_002986</name>
    <name evidence="4" type="ORF">ESP50_17715</name>
</gene>
<organism evidence="4 5">
    <name type="scientific">Agromyces atrinae</name>
    <dbReference type="NCBI Taxonomy" id="592376"/>
    <lineage>
        <taxon>Bacteria</taxon>
        <taxon>Bacillati</taxon>
        <taxon>Actinomycetota</taxon>
        <taxon>Actinomycetes</taxon>
        <taxon>Micrococcales</taxon>
        <taxon>Microbacteriaceae</taxon>
        <taxon>Agromyces</taxon>
    </lineage>
</organism>
<evidence type="ECO:0000313" key="4">
    <source>
        <dbReference type="EMBL" id="RXZ84985.1"/>
    </source>
</evidence>
<reference evidence="3 6" key="2">
    <citation type="submission" date="2020-07" db="EMBL/GenBank/DDBJ databases">
        <title>Sequencing the genomes of 1000 actinobacteria strains.</title>
        <authorList>
            <person name="Klenk H.-P."/>
        </authorList>
    </citation>
    <scope>NUCLEOTIDE SEQUENCE [LARGE SCALE GENOMIC DNA]</scope>
    <source>
        <strain evidence="3 6">DSM 23870</strain>
    </source>
</reference>
<evidence type="ECO:0000256" key="2">
    <source>
        <dbReference type="SAM" id="Phobius"/>
    </source>
</evidence>
<dbReference type="Proteomes" id="UP000292686">
    <property type="component" value="Unassembled WGS sequence"/>
</dbReference>
<dbReference type="RefSeq" id="WP_129177308.1">
    <property type="nucleotide sequence ID" value="NZ_JACCBI010000001.1"/>
</dbReference>
<dbReference type="Proteomes" id="UP000581087">
    <property type="component" value="Unassembled WGS sequence"/>
</dbReference>
<evidence type="ECO:0000256" key="1">
    <source>
        <dbReference type="SAM" id="MobiDB-lite"/>
    </source>
</evidence>
<keyword evidence="5" id="KW-1185">Reference proteome</keyword>
<evidence type="ECO:0000313" key="3">
    <source>
        <dbReference type="EMBL" id="NYD68467.1"/>
    </source>
</evidence>
<comment type="caution">
    <text evidence="4">The sequence shown here is derived from an EMBL/GenBank/DDBJ whole genome shotgun (WGS) entry which is preliminary data.</text>
</comment>
<evidence type="ECO:0000313" key="5">
    <source>
        <dbReference type="Proteomes" id="UP000292686"/>
    </source>
</evidence>
<sequence>MSTLKNPVGPQSPKVYWRRRILVLLGLLAVIVVVVLIVVRPGASADEQKDSASKPAATDAASTAIPTEDAAAEGAPCDASNVLVEALTNADVFAPGDSPELSVQLTNTGTEACVINAGTSGQVFTITSGEEAYWTSTDCQTDAVDADVVLEPNVPISSAAPIVWDRTRSSVDTCDGEREPVPAGGASYHLTVTVAGIESAATKQFILN</sequence>
<feature type="transmembrane region" description="Helical" evidence="2">
    <location>
        <begin position="21"/>
        <end position="39"/>
    </location>
</feature>
<keyword evidence="2" id="KW-1133">Transmembrane helix</keyword>
<evidence type="ECO:0008006" key="7">
    <source>
        <dbReference type="Google" id="ProtNLM"/>
    </source>
</evidence>
<name>A0A4Q2LZK7_9MICO</name>
<accession>A0A4Q2LZK7</accession>
<dbReference type="EMBL" id="JACCBI010000001">
    <property type="protein sequence ID" value="NYD68467.1"/>
    <property type="molecule type" value="Genomic_DNA"/>
</dbReference>
<keyword evidence="2" id="KW-0812">Transmembrane</keyword>
<proteinExistence type="predicted"/>
<evidence type="ECO:0000313" key="6">
    <source>
        <dbReference type="Proteomes" id="UP000581087"/>
    </source>
</evidence>
<keyword evidence="2" id="KW-0472">Membrane</keyword>
<feature type="region of interest" description="Disordered" evidence="1">
    <location>
        <begin position="47"/>
        <end position="71"/>
    </location>
</feature>